<organism evidence="2">
    <name type="scientific">Chrysotila carterae</name>
    <name type="common">Marine alga</name>
    <name type="synonym">Syracosphaera carterae</name>
    <dbReference type="NCBI Taxonomy" id="13221"/>
    <lineage>
        <taxon>Eukaryota</taxon>
        <taxon>Haptista</taxon>
        <taxon>Haptophyta</taxon>
        <taxon>Prymnesiophyceae</taxon>
        <taxon>Isochrysidales</taxon>
        <taxon>Isochrysidaceae</taxon>
        <taxon>Chrysotila</taxon>
    </lineage>
</organism>
<dbReference type="SUPFAM" id="SSF81383">
    <property type="entry name" value="F-box domain"/>
    <property type="match status" value="1"/>
</dbReference>
<evidence type="ECO:0000313" key="2">
    <source>
        <dbReference type="EMBL" id="CAE0784469.1"/>
    </source>
</evidence>
<evidence type="ECO:0000259" key="1">
    <source>
        <dbReference type="PROSITE" id="PS50181"/>
    </source>
</evidence>
<dbReference type="EMBL" id="HBIZ01059386">
    <property type="protein sequence ID" value="CAE0784469.1"/>
    <property type="molecule type" value="Transcribed_RNA"/>
</dbReference>
<protein>
    <recommendedName>
        <fullName evidence="1">F-box domain-containing protein</fullName>
    </recommendedName>
</protein>
<dbReference type="AlphaFoldDB" id="A0A7S4C1Y5"/>
<name>A0A7S4C1Y5_CHRCT</name>
<proteinExistence type="predicted"/>
<sequence length="440" mass="48611">MVSLLSLPHEVLVKILQQLPPSSFAAFESSCSLLWSIAADVWYAKCTALWPHGPNLGVMTQSARVCYACANGWMHLPRLPQTVVAAASDGNGRRSAGRCEIWGFDATDDILVAATRVASCSKLNYMDLPRARAGKIKRIYDITFDAHHAVEDVAMIPSHHTTAAVCIDGDAHPRLLCCPTPTSGAHHHQGWHTIWRGDSTSASTVGAHELSYNDARREMIYIRNSMGWRAISLATGQDVHCHSLSHIDMRCTSLSIDSSQPCLLVSAWRRASSPMSFIDVRDDRTAADRSTFFFRTRHNHVCQVVISGAYTALVSHARSRNIEEYDLRRVHTAMDQGWWRLGCGITREWGCGGNAPDFDVCDGILVATSTGRPGTGSSPKLQVFNTSTASRQAVDRLLTEIVNITPLQSSRSSWMKLTRRSVTFGVSPERLMHCWIPDHS</sequence>
<feature type="domain" description="F-box" evidence="1">
    <location>
        <begin position="1"/>
        <end position="53"/>
    </location>
</feature>
<gene>
    <name evidence="2" type="ORF">PCAR00345_LOCUS37176</name>
</gene>
<reference evidence="2" key="1">
    <citation type="submission" date="2021-01" db="EMBL/GenBank/DDBJ databases">
        <authorList>
            <person name="Corre E."/>
            <person name="Pelletier E."/>
            <person name="Niang G."/>
            <person name="Scheremetjew M."/>
            <person name="Finn R."/>
            <person name="Kale V."/>
            <person name="Holt S."/>
            <person name="Cochrane G."/>
            <person name="Meng A."/>
            <person name="Brown T."/>
            <person name="Cohen L."/>
        </authorList>
    </citation>
    <scope>NUCLEOTIDE SEQUENCE</scope>
    <source>
        <strain evidence="2">CCMP645</strain>
    </source>
</reference>
<dbReference type="PROSITE" id="PS50181">
    <property type="entry name" value="FBOX"/>
    <property type="match status" value="1"/>
</dbReference>
<dbReference type="InterPro" id="IPR036047">
    <property type="entry name" value="F-box-like_dom_sf"/>
</dbReference>
<dbReference type="InterPro" id="IPR001810">
    <property type="entry name" value="F-box_dom"/>
</dbReference>
<accession>A0A7S4C1Y5</accession>